<dbReference type="PANTHER" id="PTHR31907">
    <property type="entry name" value="MLP-LIKE PROTEIN 423"/>
    <property type="match status" value="1"/>
</dbReference>
<protein>
    <submittedName>
        <fullName evidence="2">Bet v I domain-containing protein</fullName>
    </submittedName>
</protein>
<evidence type="ECO:0000259" key="1">
    <source>
        <dbReference type="SMART" id="SM01037"/>
    </source>
</evidence>
<sequence>MEQHKAANIYVIEAADEKNKWITFRMLDGKIMQAFKSVKVTIHVNKKGENSLVTWSFEYEKMKEAIPDPDALIDLANKVTKDVNNHQF</sequence>
<dbReference type="EMBL" id="LEKV01001871">
    <property type="protein sequence ID" value="KVI05420.1"/>
    <property type="molecule type" value="Genomic_DNA"/>
</dbReference>
<dbReference type="OMA" id="DANVHID"/>
<name>A0A103YAA7_CYNCS</name>
<feature type="domain" description="Bet v I/Major latex protein" evidence="1">
    <location>
        <begin position="6"/>
        <end position="88"/>
    </location>
</feature>
<dbReference type="Gramene" id="KVI05420">
    <property type="protein sequence ID" value="KVI05420"/>
    <property type="gene ID" value="Ccrd_016218"/>
</dbReference>
<dbReference type="InterPro" id="IPR051761">
    <property type="entry name" value="MLP-like_ligand-binding"/>
</dbReference>
<dbReference type="GO" id="GO:0006952">
    <property type="term" value="P:defense response"/>
    <property type="evidence" value="ECO:0007669"/>
    <property type="project" value="InterPro"/>
</dbReference>
<reference evidence="2 3" key="1">
    <citation type="journal article" date="2016" name="Sci. Rep.">
        <title>The genome sequence of the outbreeding globe artichoke constructed de novo incorporating a phase-aware low-pass sequencing strategy of F1 progeny.</title>
        <authorList>
            <person name="Scaglione D."/>
            <person name="Reyes-Chin-Wo S."/>
            <person name="Acquadro A."/>
            <person name="Froenicke L."/>
            <person name="Portis E."/>
            <person name="Beitel C."/>
            <person name="Tirone M."/>
            <person name="Mauro R."/>
            <person name="Lo Monaco A."/>
            <person name="Mauromicale G."/>
            <person name="Faccioli P."/>
            <person name="Cattivelli L."/>
            <person name="Rieseberg L."/>
            <person name="Michelmore R."/>
            <person name="Lanteri S."/>
        </authorList>
    </citation>
    <scope>NUCLEOTIDE SEQUENCE [LARGE SCALE GENOMIC DNA]</scope>
    <source>
        <strain evidence="2">2C</strain>
    </source>
</reference>
<dbReference type="SMART" id="SM01037">
    <property type="entry name" value="Bet_v_1"/>
    <property type="match status" value="1"/>
</dbReference>
<keyword evidence="3" id="KW-1185">Reference proteome</keyword>
<dbReference type="Gene3D" id="3.30.530.20">
    <property type="match status" value="1"/>
</dbReference>
<dbReference type="SUPFAM" id="SSF55961">
    <property type="entry name" value="Bet v1-like"/>
    <property type="match status" value="1"/>
</dbReference>
<dbReference type="Proteomes" id="UP000243975">
    <property type="component" value="Unassembled WGS sequence"/>
</dbReference>
<organism evidence="2 3">
    <name type="scientific">Cynara cardunculus var. scolymus</name>
    <name type="common">Globe artichoke</name>
    <name type="synonym">Cynara scolymus</name>
    <dbReference type="NCBI Taxonomy" id="59895"/>
    <lineage>
        <taxon>Eukaryota</taxon>
        <taxon>Viridiplantae</taxon>
        <taxon>Streptophyta</taxon>
        <taxon>Embryophyta</taxon>
        <taxon>Tracheophyta</taxon>
        <taxon>Spermatophyta</taxon>
        <taxon>Magnoliopsida</taxon>
        <taxon>eudicotyledons</taxon>
        <taxon>Gunneridae</taxon>
        <taxon>Pentapetalae</taxon>
        <taxon>asterids</taxon>
        <taxon>campanulids</taxon>
        <taxon>Asterales</taxon>
        <taxon>Asteraceae</taxon>
        <taxon>Carduoideae</taxon>
        <taxon>Cardueae</taxon>
        <taxon>Carduinae</taxon>
        <taxon>Cynara</taxon>
    </lineage>
</organism>
<evidence type="ECO:0000313" key="3">
    <source>
        <dbReference type="Proteomes" id="UP000243975"/>
    </source>
</evidence>
<dbReference type="InterPro" id="IPR000916">
    <property type="entry name" value="Bet_v_I/MLP"/>
</dbReference>
<comment type="caution">
    <text evidence="2">The sequence shown here is derived from an EMBL/GenBank/DDBJ whole genome shotgun (WGS) entry which is preliminary data.</text>
</comment>
<accession>A0A103YAA7</accession>
<gene>
    <name evidence="2" type="ORF">Ccrd_016218</name>
</gene>
<dbReference type="STRING" id="59895.A0A103YAA7"/>
<dbReference type="Pfam" id="PF00407">
    <property type="entry name" value="Bet_v_1"/>
    <property type="match status" value="1"/>
</dbReference>
<dbReference type="AlphaFoldDB" id="A0A103YAA7"/>
<evidence type="ECO:0000313" key="2">
    <source>
        <dbReference type="EMBL" id="KVI05420.1"/>
    </source>
</evidence>
<dbReference type="InterPro" id="IPR023393">
    <property type="entry name" value="START-like_dom_sf"/>
</dbReference>
<proteinExistence type="predicted"/>